<feature type="compositionally biased region" description="Basic and acidic residues" evidence="1">
    <location>
        <begin position="116"/>
        <end position="138"/>
    </location>
</feature>
<evidence type="ECO:0000313" key="3">
    <source>
        <dbReference type="Proteomes" id="UP001161757"/>
    </source>
</evidence>
<feature type="compositionally biased region" description="Low complexity" evidence="1">
    <location>
        <begin position="62"/>
        <end position="109"/>
    </location>
</feature>
<comment type="caution">
    <text evidence="2">The sequence shown here is derived from an EMBL/GenBank/DDBJ whole genome shotgun (WGS) entry which is preliminary data.</text>
</comment>
<feature type="region of interest" description="Disordered" evidence="1">
    <location>
        <begin position="29"/>
        <end position="174"/>
    </location>
</feature>
<dbReference type="EMBL" id="JAJGCB010000003">
    <property type="protein sequence ID" value="KAJ8993631.1"/>
    <property type="molecule type" value="Genomic_DNA"/>
</dbReference>
<feature type="compositionally biased region" description="Polar residues" evidence="1">
    <location>
        <begin position="34"/>
        <end position="45"/>
    </location>
</feature>
<organism evidence="2 3">
    <name type="scientific">Exophiala dermatitidis</name>
    <name type="common">Black yeast-like fungus</name>
    <name type="synonym">Wangiella dermatitidis</name>
    <dbReference type="NCBI Taxonomy" id="5970"/>
    <lineage>
        <taxon>Eukaryota</taxon>
        <taxon>Fungi</taxon>
        <taxon>Dikarya</taxon>
        <taxon>Ascomycota</taxon>
        <taxon>Pezizomycotina</taxon>
        <taxon>Eurotiomycetes</taxon>
        <taxon>Chaetothyriomycetidae</taxon>
        <taxon>Chaetothyriales</taxon>
        <taxon>Herpotrichiellaceae</taxon>
        <taxon>Exophiala</taxon>
    </lineage>
</organism>
<feature type="compositionally biased region" description="Low complexity" evidence="1">
    <location>
        <begin position="1"/>
        <end position="16"/>
    </location>
</feature>
<feature type="region of interest" description="Disordered" evidence="1">
    <location>
        <begin position="1"/>
        <end position="20"/>
    </location>
</feature>
<name>A0AAN6J0I3_EXODE</name>
<protein>
    <submittedName>
        <fullName evidence="2">Uncharacterized protein</fullName>
    </submittedName>
</protein>
<reference evidence="2" key="1">
    <citation type="submission" date="2023-01" db="EMBL/GenBank/DDBJ databases">
        <title>Exophiala dermititidis isolated from Cystic Fibrosis Patient.</title>
        <authorList>
            <person name="Kurbessoian T."/>
            <person name="Crocker A."/>
            <person name="Murante D."/>
            <person name="Hogan D.A."/>
            <person name="Stajich J.E."/>
        </authorList>
    </citation>
    <scope>NUCLEOTIDE SEQUENCE</scope>
    <source>
        <strain evidence="2">Ex8</strain>
    </source>
</reference>
<evidence type="ECO:0000313" key="2">
    <source>
        <dbReference type="EMBL" id="KAJ8993631.1"/>
    </source>
</evidence>
<feature type="compositionally biased region" description="Basic and acidic residues" evidence="1">
    <location>
        <begin position="146"/>
        <end position="174"/>
    </location>
</feature>
<proteinExistence type="predicted"/>
<dbReference type="Proteomes" id="UP001161757">
    <property type="component" value="Unassembled WGS sequence"/>
</dbReference>
<accession>A0AAN6J0I3</accession>
<sequence>MQPILRLAARAPRVPRQFPALGSVAQPARFAHQSYGNEQSGMQQGTHEKNPKVDMEHPGPEAPASKGTAKPSSSSSSSSSKPSSQSTSTSTSEGQSQGTPQTTSQGGSPAIHRPKSAAEKEDPEVRKHNEEMEQRSERTVNQLSEEDNKVDKRYWKGDVGPKDPKELPENVGKK</sequence>
<evidence type="ECO:0000256" key="1">
    <source>
        <dbReference type="SAM" id="MobiDB-lite"/>
    </source>
</evidence>
<feature type="compositionally biased region" description="Basic and acidic residues" evidence="1">
    <location>
        <begin position="46"/>
        <end position="59"/>
    </location>
</feature>
<gene>
    <name evidence="2" type="ORF">HRR80_002139</name>
</gene>
<dbReference type="AlphaFoldDB" id="A0AAN6J0I3"/>